<dbReference type="Gene3D" id="3.40.50.2300">
    <property type="match status" value="2"/>
</dbReference>
<dbReference type="Proteomes" id="UP000233482">
    <property type="component" value="Unassembled WGS sequence"/>
</dbReference>
<dbReference type="GO" id="GO:0062193">
    <property type="term" value="F:D-ribose pyranase activity"/>
    <property type="evidence" value="ECO:0007669"/>
    <property type="project" value="UniProtKB-EC"/>
</dbReference>
<dbReference type="InterPro" id="IPR028082">
    <property type="entry name" value="Peripla_BP_I"/>
</dbReference>
<dbReference type="InterPro" id="IPR023064">
    <property type="entry name" value="D-ribose_pyranase"/>
</dbReference>
<dbReference type="Pfam" id="PF05025">
    <property type="entry name" value="RbsD_FucU"/>
    <property type="match status" value="1"/>
</dbReference>
<keyword evidence="4" id="KW-0413">Isomerase</keyword>
<dbReference type="GO" id="GO:0048029">
    <property type="term" value="F:monosaccharide binding"/>
    <property type="evidence" value="ECO:0007669"/>
    <property type="project" value="InterPro"/>
</dbReference>
<name>A0A855GN65_9STAP</name>
<dbReference type="SUPFAM" id="SSF102546">
    <property type="entry name" value="RbsD-like"/>
    <property type="match status" value="1"/>
</dbReference>
<dbReference type="InterPro" id="IPR007721">
    <property type="entry name" value="RbsD_FucU"/>
</dbReference>
<keyword evidence="3" id="KW-0963">Cytoplasm</keyword>
<dbReference type="EC" id="5.4.99.62" evidence="2"/>
<evidence type="ECO:0000313" key="7">
    <source>
        <dbReference type="Proteomes" id="UP000233482"/>
    </source>
</evidence>
<evidence type="ECO:0000256" key="3">
    <source>
        <dbReference type="ARBA" id="ARBA00022490"/>
    </source>
</evidence>
<gene>
    <name evidence="6" type="ORF">CW686_08610</name>
</gene>
<organism evidence="6 7">
    <name type="scientific">Macrococcoides caseolyticum</name>
    <dbReference type="NCBI Taxonomy" id="69966"/>
    <lineage>
        <taxon>Bacteria</taxon>
        <taxon>Bacillati</taxon>
        <taxon>Bacillota</taxon>
        <taxon>Bacilli</taxon>
        <taxon>Bacillales</taxon>
        <taxon>Staphylococcaceae</taxon>
        <taxon>Macrococcoides</taxon>
    </lineage>
</organism>
<dbReference type="InterPro" id="IPR023750">
    <property type="entry name" value="RbsD-like_sf"/>
</dbReference>
<keyword evidence="5" id="KW-0119">Carbohydrate metabolism</keyword>
<dbReference type="PANTHER" id="PTHR37831">
    <property type="entry name" value="D-RIBOSE PYRANASE"/>
    <property type="match status" value="1"/>
</dbReference>
<dbReference type="AlphaFoldDB" id="A0A855GN65"/>
<dbReference type="GO" id="GO:0016872">
    <property type="term" value="F:intramolecular lyase activity"/>
    <property type="evidence" value="ECO:0007669"/>
    <property type="project" value="InterPro"/>
</dbReference>
<evidence type="ECO:0000256" key="1">
    <source>
        <dbReference type="ARBA" id="ARBA00000223"/>
    </source>
</evidence>
<dbReference type="GO" id="GO:0005829">
    <property type="term" value="C:cytosol"/>
    <property type="evidence" value="ECO:0007669"/>
    <property type="project" value="TreeGrafter"/>
</dbReference>
<accession>A0A855GN65</accession>
<comment type="caution">
    <text evidence="6">The sequence shown here is derived from an EMBL/GenBank/DDBJ whole genome shotgun (WGS) entry which is preliminary data.</text>
</comment>
<sequence>MYKTGTLNSEISKVLSDLGHTDTIVIGDCGLPVPKGVQKIDLAVRQGLPSFIDVVGFDGNDDAMKSIKNKKLDATIAQQPALMGEDAVKAILDLKDGKKIKSEVKIPLKLVEQ</sequence>
<comment type="catalytic activity">
    <reaction evidence="1">
        <text>beta-D-ribopyranose = beta-D-ribofuranose</text>
        <dbReference type="Rhea" id="RHEA:25432"/>
        <dbReference type="ChEBI" id="CHEBI:27476"/>
        <dbReference type="ChEBI" id="CHEBI:47002"/>
        <dbReference type="EC" id="5.4.99.62"/>
    </reaction>
</comment>
<evidence type="ECO:0000256" key="5">
    <source>
        <dbReference type="ARBA" id="ARBA00023277"/>
    </source>
</evidence>
<dbReference type="SUPFAM" id="SSF53822">
    <property type="entry name" value="Periplasmic binding protein-like I"/>
    <property type="match status" value="1"/>
</dbReference>
<dbReference type="GO" id="GO:0019303">
    <property type="term" value="P:D-ribose catabolic process"/>
    <property type="evidence" value="ECO:0007669"/>
    <property type="project" value="TreeGrafter"/>
</dbReference>
<dbReference type="PANTHER" id="PTHR37831:SF1">
    <property type="entry name" value="D-RIBOSE PYRANASE"/>
    <property type="match status" value="1"/>
</dbReference>
<reference evidence="6 7" key="1">
    <citation type="submission" date="2017-12" db="EMBL/GenBank/DDBJ databases">
        <title>Genomics of Macrococcus caseolyticus.</title>
        <authorList>
            <person name="MacFadyen A.C."/>
            <person name="Paterson G.K."/>
        </authorList>
    </citation>
    <scope>NUCLEOTIDE SEQUENCE [LARGE SCALE GENOMIC DNA]</scope>
    <source>
        <strain evidence="6 7">5788_EF188</strain>
    </source>
</reference>
<evidence type="ECO:0000256" key="4">
    <source>
        <dbReference type="ARBA" id="ARBA00023235"/>
    </source>
</evidence>
<proteinExistence type="predicted"/>
<protein>
    <recommendedName>
        <fullName evidence="2">D-ribose pyranase</fullName>
        <ecNumber evidence="2">5.4.99.62</ecNumber>
    </recommendedName>
</protein>
<evidence type="ECO:0000256" key="2">
    <source>
        <dbReference type="ARBA" id="ARBA00012862"/>
    </source>
</evidence>
<dbReference type="EMBL" id="PIXC01000018">
    <property type="protein sequence ID" value="PKE25766.1"/>
    <property type="molecule type" value="Genomic_DNA"/>
</dbReference>
<evidence type="ECO:0000313" key="6">
    <source>
        <dbReference type="EMBL" id="PKE25766.1"/>
    </source>
</evidence>